<name>C1ASD8_RHOOB</name>
<dbReference type="PATRIC" id="fig|632772.20.peg.170"/>
<accession>C1ASD8</accession>
<evidence type="ECO:0000313" key="1">
    <source>
        <dbReference type="EMBL" id="BAH48387.1"/>
    </source>
</evidence>
<proteinExistence type="predicted"/>
<dbReference type="KEGG" id="rop:ROP_01400"/>
<gene>
    <name evidence="1" type="ordered locus">ROP_01400</name>
</gene>
<organism evidence="1 2">
    <name type="scientific">Rhodococcus opacus (strain B4)</name>
    <dbReference type="NCBI Taxonomy" id="632772"/>
    <lineage>
        <taxon>Bacteria</taxon>
        <taxon>Bacillati</taxon>
        <taxon>Actinomycetota</taxon>
        <taxon>Actinomycetes</taxon>
        <taxon>Mycobacteriales</taxon>
        <taxon>Nocardiaceae</taxon>
        <taxon>Rhodococcus</taxon>
    </lineage>
</organism>
<sequence>MSQGVSFSLSTRFVQNDSVMESELYERCLSLELLPILLLCAGGGGVGFSFVSTVGGASSVPERSPSPC</sequence>
<dbReference type="AlphaFoldDB" id="C1ASD8"/>
<dbReference type="Proteomes" id="UP000002212">
    <property type="component" value="Chromosome"/>
</dbReference>
<dbReference type="STRING" id="632772.ROP_01400"/>
<evidence type="ECO:0000313" key="2">
    <source>
        <dbReference type="Proteomes" id="UP000002212"/>
    </source>
</evidence>
<dbReference type="HOGENOM" id="CLU_2791248_0_0_11"/>
<protein>
    <submittedName>
        <fullName evidence="1">Uncharacterized protein</fullName>
    </submittedName>
</protein>
<reference evidence="1 2" key="1">
    <citation type="submission" date="2009-03" db="EMBL/GenBank/DDBJ databases">
        <title>Comparison of the complete genome sequences of Rhodococcus erythropolis PR4 and Rhodococcus opacus B4.</title>
        <authorList>
            <person name="Takarada H."/>
            <person name="Sekine M."/>
            <person name="Hosoyama A."/>
            <person name="Yamada R."/>
            <person name="Fujisawa T."/>
            <person name="Omata S."/>
            <person name="Shimizu A."/>
            <person name="Tsukatani N."/>
            <person name="Tanikawa S."/>
            <person name="Fujita N."/>
            <person name="Harayama S."/>
        </authorList>
    </citation>
    <scope>NUCLEOTIDE SEQUENCE [LARGE SCALE GENOMIC DNA]</scope>
    <source>
        <strain evidence="1 2">B4</strain>
    </source>
</reference>
<dbReference type="EMBL" id="AP011115">
    <property type="protein sequence ID" value="BAH48387.1"/>
    <property type="molecule type" value="Genomic_DNA"/>
</dbReference>